<evidence type="ECO:0000256" key="5">
    <source>
        <dbReference type="PROSITE-ProRule" id="PRU00335"/>
    </source>
</evidence>
<evidence type="ECO:0000256" key="4">
    <source>
        <dbReference type="ARBA" id="ARBA00023163"/>
    </source>
</evidence>
<dbReference type="RefSeq" id="WP_116025226.1">
    <property type="nucleotide sequence ID" value="NZ_QTTT01000001.1"/>
</dbReference>
<dbReference type="InterPro" id="IPR001647">
    <property type="entry name" value="HTH_TetR"/>
</dbReference>
<evidence type="ECO:0000259" key="6">
    <source>
        <dbReference type="PROSITE" id="PS50977"/>
    </source>
</evidence>
<keyword evidence="2" id="KW-0805">Transcription regulation</keyword>
<reference evidence="7 8" key="1">
    <citation type="submission" date="2018-08" db="EMBL/GenBank/DDBJ databases">
        <title>Sequencing the genomes of 1000 actinobacteria strains.</title>
        <authorList>
            <person name="Klenk H.-P."/>
        </authorList>
    </citation>
    <scope>NUCLEOTIDE SEQUENCE [LARGE SCALE GENOMIC DNA]</scope>
    <source>
        <strain evidence="7 8">DSM 43927</strain>
    </source>
</reference>
<dbReference type="Pfam" id="PF00440">
    <property type="entry name" value="TetR_N"/>
    <property type="match status" value="1"/>
</dbReference>
<feature type="DNA-binding region" description="H-T-H motif" evidence="5">
    <location>
        <begin position="31"/>
        <end position="50"/>
    </location>
</feature>
<dbReference type="PANTHER" id="PTHR30055">
    <property type="entry name" value="HTH-TYPE TRANSCRIPTIONAL REGULATOR RUTR"/>
    <property type="match status" value="1"/>
</dbReference>
<dbReference type="OrthoDB" id="3432043at2"/>
<dbReference type="PROSITE" id="PS50977">
    <property type="entry name" value="HTH_TETR_2"/>
    <property type="match status" value="1"/>
</dbReference>
<evidence type="ECO:0000313" key="7">
    <source>
        <dbReference type="EMBL" id="REF00015.1"/>
    </source>
</evidence>
<dbReference type="EMBL" id="QTTT01000001">
    <property type="protein sequence ID" value="REF00015.1"/>
    <property type="molecule type" value="Genomic_DNA"/>
</dbReference>
<evidence type="ECO:0000256" key="2">
    <source>
        <dbReference type="ARBA" id="ARBA00023015"/>
    </source>
</evidence>
<dbReference type="InterPro" id="IPR004111">
    <property type="entry name" value="Repressor_TetR_C"/>
</dbReference>
<dbReference type="GO" id="GO:0000976">
    <property type="term" value="F:transcription cis-regulatory region binding"/>
    <property type="evidence" value="ECO:0007669"/>
    <property type="project" value="TreeGrafter"/>
</dbReference>
<organism evidence="7 8">
    <name type="scientific">Thermomonospora umbrina</name>
    <dbReference type="NCBI Taxonomy" id="111806"/>
    <lineage>
        <taxon>Bacteria</taxon>
        <taxon>Bacillati</taxon>
        <taxon>Actinomycetota</taxon>
        <taxon>Actinomycetes</taxon>
        <taxon>Streptosporangiales</taxon>
        <taxon>Thermomonosporaceae</taxon>
        <taxon>Thermomonospora</taxon>
    </lineage>
</organism>
<dbReference type="Proteomes" id="UP000256661">
    <property type="component" value="Unassembled WGS sequence"/>
</dbReference>
<gene>
    <name evidence="7" type="ORF">DFJ69_5535</name>
</gene>
<keyword evidence="3 5" id="KW-0238">DNA-binding</keyword>
<evidence type="ECO:0000256" key="3">
    <source>
        <dbReference type="ARBA" id="ARBA00023125"/>
    </source>
</evidence>
<sequence length="202" mass="21479">MGRPPRRLLDRETIVRAGLDLVDAHGADALSVNRVAAELGVKGPSLYNYISGRDDLVDGIRELIVAEMELDLTVTPWTATLDAWARSYRAAFGAHPKAVPLLVARPIRSPGALRAYAVAFAGLREAGWPEHRVLPVVWAVECFLLGAALTAGPPVVAAAPDDPPPGVEALFDAGPKEFDAAFETGLAALIRGLAFELDGLLR</sequence>
<keyword evidence="4" id="KW-0804">Transcription</keyword>
<evidence type="ECO:0000256" key="1">
    <source>
        <dbReference type="ARBA" id="ARBA00022491"/>
    </source>
</evidence>
<dbReference type="PRINTS" id="PR00400">
    <property type="entry name" value="TETREPRESSOR"/>
</dbReference>
<dbReference type="Pfam" id="PF02909">
    <property type="entry name" value="TetR_C_1"/>
    <property type="match status" value="1"/>
</dbReference>
<dbReference type="GO" id="GO:0003700">
    <property type="term" value="F:DNA-binding transcription factor activity"/>
    <property type="evidence" value="ECO:0007669"/>
    <property type="project" value="TreeGrafter"/>
</dbReference>
<keyword evidence="8" id="KW-1185">Reference proteome</keyword>
<accession>A0A3D9T5M9</accession>
<dbReference type="InterPro" id="IPR009057">
    <property type="entry name" value="Homeodomain-like_sf"/>
</dbReference>
<dbReference type="Gene3D" id="1.10.357.10">
    <property type="entry name" value="Tetracycline Repressor, domain 2"/>
    <property type="match status" value="1"/>
</dbReference>
<feature type="domain" description="HTH tetR-type" evidence="6">
    <location>
        <begin position="8"/>
        <end position="68"/>
    </location>
</feature>
<dbReference type="GO" id="GO:0046677">
    <property type="term" value="P:response to antibiotic"/>
    <property type="evidence" value="ECO:0007669"/>
    <property type="project" value="InterPro"/>
</dbReference>
<keyword evidence="1" id="KW-0678">Repressor</keyword>
<dbReference type="GO" id="GO:0045892">
    <property type="term" value="P:negative regulation of DNA-templated transcription"/>
    <property type="evidence" value="ECO:0007669"/>
    <property type="project" value="InterPro"/>
</dbReference>
<dbReference type="SUPFAM" id="SSF46689">
    <property type="entry name" value="Homeodomain-like"/>
    <property type="match status" value="1"/>
</dbReference>
<dbReference type="InterPro" id="IPR036271">
    <property type="entry name" value="Tet_transcr_reg_TetR-rel_C_sf"/>
</dbReference>
<name>A0A3D9T5M9_9ACTN</name>
<dbReference type="PANTHER" id="PTHR30055:SF151">
    <property type="entry name" value="TRANSCRIPTIONAL REGULATORY PROTEIN"/>
    <property type="match status" value="1"/>
</dbReference>
<dbReference type="SUPFAM" id="SSF48498">
    <property type="entry name" value="Tetracyclin repressor-like, C-terminal domain"/>
    <property type="match status" value="1"/>
</dbReference>
<dbReference type="InterPro" id="IPR003012">
    <property type="entry name" value="Tet_transcr_reg_TetR"/>
</dbReference>
<dbReference type="AlphaFoldDB" id="A0A3D9T5M9"/>
<evidence type="ECO:0000313" key="8">
    <source>
        <dbReference type="Proteomes" id="UP000256661"/>
    </source>
</evidence>
<comment type="caution">
    <text evidence="7">The sequence shown here is derived from an EMBL/GenBank/DDBJ whole genome shotgun (WGS) entry which is preliminary data.</text>
</comment>
<dbReference type="InterPro" id="IPR050109">
    <property type="entry name" value="HTH-type_TetR-like_transc_reg"/>
</dbReference>
<protein>
    <submittedName>
        <fullName evidence="7">TetR family transcriptional regulator</fullName>
    </submittedName>
</protein>
<proteinExistence type="predicted"/>